<gene>
    <name evidence="2" type="ORF">NDU88_007136</name>
</gene>
<protein>
    <submittedName>
        <fullName evidence="2">Uncharacterized protein</fullName>
    </submittedName>
</protein>
<feature type="region of interest" description="Disordered" evidence="1">
    <location>
        <begin position="1"/>
        <end position="133"/>
    </location>
</feature>
<evidence type="ECO:0000313" key="3">
    <source>
        <dbReference type="Proteomes" id="UP001066276"/>
    </source>
</evidence>
<dbReference type="AlphaFoldDB" id="A0AAV7VTG1"/>
<dbReference type="Proteomes" id="UP001066276">
    <property type="component" value="Chromosome 2_1"/>
</dbReference>
<feature type="compositionally biased region" description="Basic and acidic residues" evidence="1">
    <location>
        <begin position="120"/>
        <end position="133"/>
    </location>
</feature>
<comment type="caution">
    <text evidence="2">The sequence shown here is derived from an EMBL/GenBank/DDBJ whole genome shotgun (WGS) entry which is preliminary data.</text>
</comment>
<feature type="compositionally biased region" description="Basic and acidic residues" evidence="1">
    <location>
        <begin position="33"/>
        <end position="85"/>
    </location>
</feature>
<keyword evidence="3" id="KW-1185">Reference proteome</keyword>
<reference evidence="2" key="1">
    <citation type="journal article" date="2022" name="bioRxiv">
        <title>Sequencing and chromosome-scale assembly of the giantPleurodeles waltlgenome.</title>
        <authorList>
            <person name="Brown T."/>
            <person name="Elewa A."/>
            <person name="Iarovenko S."/>
            <person name="Subramanian E."/>
            <person name="Araus A.J."/>
            <person name="Petzold A."/>
            <person name="Susuki M."/>
            <person name="Suzuki K.-i.T."/>
            <person name="Hayashi T."/>
            <person name="Toyoda A."/>
            <person name="Oliveira C."/>
            <person name="Osipova E."/>
            <person name="Leigh N.D."/>
            <person name="Simon A."/>
            <person name="Yun M.H."/>
        </authorList>
    </citation>
    <scope>NUCLEOTIDE SEQUENCE</scope>
    <source>
        <strain evidence="2">20211129_DDA</strain>
        <tissue evidence="2">Liver</tissue>
    </source>
</reference>
<proteinExistence type="predicted"/>
<evidence type="ECO:0000313" key="2">
    <source>
        <dbReference type="EMBL" id="KAJ1203349.1"/>
    </source>
</evidence>
<evidence type="ECO:0000256" key="1">
    <source>
        <dbReference type="SAM" id="MobiDB-lite"/>
    </source>
</evidence>
<organism evidence="2 3">
    <name type="scientific">Pleurodeles waltl</name>
    <name type="common">Iberian ribbed newt</name>
    <dbReference type="NCBI Taxonomy" id="8319"/>
    <lineage>
        <taxon>Eukaryota</taxon>
        <taxon>Metazoa</taxon>
        <taxon>Chordata</taxon>
        <taxon>Craniata</taxon>
        <taxon>Vertebrata</taxon>
        <taxon>Euteleostomi</taxon>
        <taxon>Amphibia</taxon>
        <taxon>Batrachia</taxon>
        <taxon>Caudata</taxon>
        <taxon>Salamandroidea</taxon>
        <taxon>Salamandridae</taxon>
        <taxon>Pleurodelinae</taxon>
        <taxon>Pleurodeles</taxon>
    </lineage>
</organism>
<name>A0AAV7VTG1_PLEWA</name>
<dbReference type="EMBL" id="JANPWB010000003">
    <property type="protein sequence ID" value="KAJ1203349.1"/>
    <property type="molecule type" value="Genomic_DNA"/>
</dbReference>
<accession>A0AAV7VTG1</accession>
<sequence>MLEKSYSCVRANSVPGCLDDRGAGVSNANPDFRVLKWGEREDGPHEGDVDCERRPERDQGENTPELLKRRPEDPDRVSDTEDWRSQEASIEPPNRRHVPGGAWLSKHTGRHRPGSSPVKQEAEERENEKEKLT</sequence>